<name>A0ABW7IZK2_9VIBR</name>
<dbReference type="EMBL" id="JBIHSN010000003">
    <property type="protein sequence ID" value="MFH0266917.1"/>
    <property type="molecule type" value="Genomic_DNA"/>
</dbReference>
<evidence type="ECO:0000313" key="2">
    <source>
        <dbReference type="EMBL" id="MFH0266917.1"/>
    </source>
</evidence>
<evidence type="ECO:0000313" key="3">
    <source>
        <dbReference type="Proteomes" id="UP001607151"/>
    </source>
</evidence>
<dbReference type="Proteomes" id="UP001607151">
    <property type="component" value="Unassembled WGS sequence"/>
</dbReference>
<organism evidence="2 3">
    <name type="scientific">Vibrio rumoiensis</name>
    <dbReference type="NCBI Taxonomy" id="76258"/>
    <lineage>
        <taxon>Bacteria</taxon>
        <taxon>Pseudomonadati</taxon>
        <taxon>Pseudomonadota</taxon>
        <taxon>Gammaproteobacteria</taxon>
        <taxon>Vibrionales</taxon>
        <taxon>Vibrionaceae</taxon>
        <taxon>Vibrio</taxon>
    </lineage>
</organism>
<protein>
    <submittedName>
        <fullName evidence="2">DUF2909 domain-containing protein</fullName>
    </submittedName>
</protein>
<feature type="transmembrane region" description="Helical" evidence="1">
    <location>
        <begin position="49"/>
        <end position="69"/>
    </location>
</feature>
<comment type="caution">
    <text evidence="2">The sequence shown here is derived from an EMBL/GenBank/DDBJ whole genome shotgun (WGS) entry which is preliminary data.</text>
</comment>
<keyword evidence="1" id="KW-0472">Membrane</keyword>
<dbReference type="InterPro" id="IPR021313">
    <property type="entry name" value="DUF2909"/>
</dbReference>
<reference evidence="2 3" key="1">
    <citation type="submission" date="2024-10" db="EMBL/GenBank/DDBJ databases">
        <authorList>
            <person name="Yibar A."/>
            <person name="Saticioglu I.B."/>
            <person name="Duman M."/>
            <person name="Ajmi N."/>
            <person name="Gurler F."/>
            <person name="Ay H."/>
            <person name="Onuk E."/>
            <person name="Guler S."/>
            <person name="Romalde J.L."/>
        </authorList>
    </citation>
    <scope>NUCLEOTIDE SEQUENCE [LARGE SCALE GENOMIC DNA]</scope>
    <source>
        <strain evidence="2 3">14-MA-B</strain>
    </source>
</reference>
<keyword evidence="1" id="KW-1133">Transmembrane helix</keyword>
<dbReference type="Pfam" id="PF11137">
    <property type="entry name" value="DUF2909"/>
    <property type="match status" value="1"/>
</dbReference>
<dbReference type="RefSeq" id="WP_089139385.1">
    <property type="nucleotide sequence ID" value="NZ_AP018686.1"/>
</dbReference>
<gene>
    <name evidence="2" type="ORF">ACGRQ9_15840</name>
</gene>
<keyword evidence="3" id="KW-1185">Reference proteome</keyword>
<accession>A0ABW7IZK2</accession>
<sequence>MTITFLFKLTLVLLLLFVIFNLGRALYSMVKYDRNDPNAVPMSQYLGKRLFISVIIIMVLLIGLASGLLSPNTRPY</sequence>
<keyword evidence="1" id="KW-0812">Transmembrane</keyword>
<proteinExistence type="predicted"/>
<evidence type="ECO:0000256" key="1">
    <source>
        <dbReference type="SAM" id="Phobius"/>
    </source>
</evidence>